<keyword evidence="2" id="KW-1185">Reference proteome</keyword>
<accession>A0ACB7XZA0</accession>
<name>A0ACB7XZA0_9ERIC</name>
<comment type="caution">
    <text evidence="1">The sequence shown here is derived from an EMBL/GenBank/DDBJ whole genome shotgun (WGS) entry which is preliminary data.</text>
</comment>
<evidence type="ECO:0000313" key="2">
    <source>
        <dbReference type="Proteomes" id="UP000828048"/>
    </source>
</evidence>
<dbReference type="Proteomes" id="UP000828048">
    <property type="component" value="Chromosome 5"/>
</dbReference>
<sequence>MEHQIRAKCFDLLSSSTATASTPPQQALILSLSLILNSSTSDSTLSSLFQNLTLSLHPNSHPLSLLSTLASHRPHLSRPIFDSIHSFSLLYTHTSPRTLAASLSVLASLAESNQTLVSELNECSERLFLTLCFQTSVSVRRWTLLNAERLRIRPSLLLTVLLGFTRDPYPYLRGVALDGLVGLCKSVVVEDRELVETCCRCAVELFGDMEDCVRCAAVRVVAQWGQLLVALNNDSNRKNLSNALFLQLCSMVRDMSLRVRVEAFDALGEINMVSEEILLQTLSKKPLSVSLQGSKPILQQCGLEQKTNSGLCSTKQFEIPASNAAGVFVHGLEDEFSEVRRSACHSLHTLSILSADFSCEALNLLMDVLNDDSMVVRLQALETLRCMALFDRLKVQETHMHMFLSTLVDTSVMVRSAARTVLRIIKLEDVAIFKLSVDGLLENLEMYPQDEADVFSVLFSIGRHHGNFAAYLIAGVSDEIEPGCEGKLVFDGWRVAALLDTLLAYLSHCSSSTIISSGEFDFKRKESFLLADEGLTNNGLCEKSGLHQLNGGTSGSHYQEMGETTKVAKALVNYQVEDHGDVMKSVEFMLERIKYIWQLIQVGYTGEALQTLRSWKEELAKFATSSSAGALAFSLQHLRVAKLLAKIWPHFISPRKLCSYGMGELGLLLGKLDRTLKEMKYKFIGLSKQDELLVLELILLNCILRLSSVEAYTDGSTVEKLHSTLSQIEFLYSELSIEPSNFVSELKKSFHETGFSTDGQSCSPLLFQKSLEFFSLKQFVFCVKLKHIKAELDVSDNAYDNPFPFIPGLPVGIPLEITVYNISRENRLWLRLAMDEALSEFVFLDFDRFGGNNQIRKFRFVAPFYKTPKANSFTVKPWFQLEVEDEPYTADGCLILGLDSGSCRTIKLKVKQILQPPIIASILAMVIGCVPFLRRLVFTSDAPLYFLTDSCTILRDAMIPSILLALGGNLVDGKLTFSLVMSQFFNMSCYGSQVHLSSKKIQRSLWRDGGHGIRRSPRISALDAWKYSEEEEMEDHHQRPPSGTKRKLHQHGIESQNQEDNSTNSDQPLVTKAKESTKLDDHPNSTGQSSVMTPASFMPEKRILELVVDILQRRDTYEIFGEPVDPKKVEDYYEIIEEPMDFGTMRAKLHEELYKNLEQFEHDAFLIPRNAMHFNSTATVYFRQARAIYELAKKVFHVLKTDPENLESEFSLTRRRSCRRPQGEGKTLNFNSCRRATTNVRTRSSLSGPSNLRRSNWGNPGFSSTANKRDYDFYPGVRDSRRSNIIDVDKRSTYRPLTSYENESDSIVSTVNSGPKLLVHATLGDISYRESLMMFARDLGPIAQMIANRKLKGWSKDSPVFQTPSSNSWGQTSVSCPFPTAFVSAQKGPTTLDTPITNPSGDFFDSLHGHCSEVESTPDIIDLTIADDGEKANTNNAFTGKCATNNKRARMGNHSSLVWKVATNNAGDTTGNNSALRGKVGFNNEESIRHESDWIKRFSISDSDNKIHEKEINKIHRSWFTSTSGTEELSSAATGIRGTSTKSISLTLDSGKMDAQEQQATLASFSSQLSDQSELKLRNSNSSTTYPWPWHPVGDSKHETVDAVKYKGGTNSSSSSQASYSAESNQLKPSASPFAFDLRFLKSRLHQMNSQNGSLQSQFQQGNDKEGPSSSQMSLSTQPSQLASHNHQHSVWDTNLALKL</sequence>
<gene>
    <name evidence="1" type="ORF">Vadar_008326</name>
</gene>
<reference evidence="1 2" key="1">
    <citation type="journal article" date="2021" name="Hortic Res">
        <title>High-quality reference genome and annotation aids understanding of berry development for evergreen blueberry (Vaccinium darrowii).</title>
        <authorList>
            <person name="Yu J."/>
            <person name="Hulse-Kemp A.M."/>
            <person name="Babiker E."/>
            <person name="Staton M."/>
        </authorList>
    </citation>
    <scope>NUCLEOTIDE SEQUENCE [LARGE SCALE GENOMIC DNA]</scope>
    <source>
        <strain evidence="2">cv. NJ 8807/NJ 8810</strain>
        <tissue evidence="1">Young leaf</tissue>
    </source>
</reference>
<protein>
    <submittedName>
        <fullName evidence="1">Uncharacterized protein</fullName>
    </submittedName>
</protein>
<proteinExistence type="predicted"/>
<organism evidence="1 2">
    <name type="scientific">Vaccinium darrowii</name>
    <dbReference type="NCBI Taxonomy" id="229202"/>
    <lineage>
        <taxon>Eukaryota</taxon>
        <taxon>Viridiplantae</taxon>
        <taxon>Streptophyta</taxon>
        <taxon>Embryophyta</taxon>
        <taxon>Tracheophyta</taxon>
        <taxon>Spermatophyta</taxon>
        <taxon>Magnoliopsida</taxon>
        <taxon>eudicotyledons</taxon>
        <taxon>Gunneridae</taxon>
        <taxon>Pentapetalae</taxon>
        <taxon>asterids</taxon>
        <taxon>Ericales</taxon>
        <taxon>Ericaceae</taxon>
        <taxon>Vaccinioideae</taxon>
        <taxon>Vaccinieae</taxon>
        <taxon>Vaccinium</taxon>
    </lineage>
</organism>
<dbReference type="EMBL" id="CM037155">
    <property type="protein sequence ID" value="KAH7845985.1"/>
    <property type="molecule type" value="Genomic_DNA"/>
</dbReference>
<evidence type="ECO:0000313" key="1">
    <source>
        <dbReference type="EMBL" id="KAH7845985.1"/>
    </source>
</evidence>